<proteinExistence type="inferred from homology"/>
<dbReference type="Pfam" id="PF04444">
    <property type="entry name" value="Dioxygenase_N"/>
    <property type="match status" value="1"/>
</dbReference>
<dbReference type="InterPro" id="IPR015889">
    <property type="entry name" value="Intradiol_dOase_core"/>
</dbReference>
<comment type="caution">
    <text evidence="10">The sequence shown here is derived from an EMBL/GenBank/DDBJ whole genome shotgun (WGS) entry which is preliminary data.</text>
</comment>
<keyword evidence="11" id="KW-1185">Reference proteome</keyword>
<keyword evidence="5" id="KW-0560">Oxidoreductase</keyword>
<dbReference type="InterPro" id="IPR000627">
    <property type="entry name" value="Intradiol_dOase_C"/>
</dbReference>
<evidence type="ECO:0000259" key="8">
    <source>
        <dbReference type="Pfam" id="PF04444"/>
    </source>
</evidence>
<dbReference type="CDD" id="cd03461">
    <property type="entry name" value="1_2-HQD"/>
    <property type="match status" value="1"/>
</dbReference>
<comment type="cofactor">
    <cofactor evidence="1">
        <name>Fe(3+)</name>
        <dbReference type="ChEBI" id="CHEBI:29034"/>
    </cofactor>
</comment>
<organism evidence="10 12">
    <name type="scientific">Paraburkholderia ginsengiterrae</name>
    <dbReference type="NCBI Taxonomy" id="1462993"/>
    <lineage>
        <taxon>Bacteria</taxon>
        <taxon>Pseudomonadati</taxon>
        <taxon>Pseudomonadota</taxon>
        <taxon>Betaproteobacteria</taxon>
        <taxon>Burkholderiales</taxon>
        <taxon>Burkholderiaceae</taxon>
        <taxon>Paraburkholderia</taxon>
    </lineage>
</organism>
<keyword evidence="3" id="KW-0479">Metal-binding</keyword>
<evidence type="ECO:0000256" key="2">
    <source>
        <dbReference type="ARBA" id="ARBA00007825"/>
    </source>
</evidence>
<evidence type="ECO:0000313" key="9">
    <source>
        <dbReference type="EMBL" id="OAJ52492.1"/>
    </source>
</evidence>
<dbReference type="Proteomes" id="UP000077961">
    <property type="component" value="Unassembled WGS sequence"/>
</dbReference>
<dbReference type="SUPFAM" id="SSF49482">
    <property type="entry name" value="Aromatic compound dioxygenase"/>
    <property type="match status" value="1"/>
</dbReference>
<evidence type="ECO:0000256" key="3">
    <source>
        <dbReference type="ARBA" id="ARBA00022723"/>
    </source>
</evidence>
<dbReference type="PANTHER" id="PTHR33711">
    <property type="entry name" value="DIOXYGENASE, PUTATIVE (AFU_ORTHOLOGUE AFUA_2G02910)-RELATED"/>
    <property type="match status" value="1"/>
</dbReference>
<dbReference type="Pfam" id="PF00775">
    <property type="entry name" value="Dioxygenase_C"/>
    <property type="match status" value="1"/>
</dbReference>
<dbReference type="Gene3D" id="2.60.130.10">
    <property type="entry name" value="Aromatic compound dioxygenase"/>
    <property type="match status" value="1"/>
</dbReference>
<dbReference type="GO" id="GO:0008199">
    <property type="term" value="F:ferric iron binding"/>
    <property type="evidence" value="ECO:0007669"/>
    <property type="project" value="InterPro"/>
</dbReference>
<dbReference type="PANTHER" id="PTHR33711:SF7">
    <property type="entry name" value="INTRADIOL RING-CLEAVAGE DIOXYGENASES DOMAIN-CONTAINING PROTEIN-RELATED"/>
    <property type="match status" value="1"/>
</dbReference>
<dbReference type="AlphaFoldDB" id="A0A1A9MWX1"/>
<evidence type="ECO:0000259" key="7">
    <source>
        <dbReference type="Pfam" id="PF00775"/>
    </source>
</evidence>
<dbReference type="OrthoDB" id="9800887at2"/>
<dbReference type="STRING" id="1462993.A6V36_13870"/>
<dbReference type="GO" id="GO:0018576">
    <property type="term" value="F:catechol 1,2-dioxygenase activity"/>
    <property type="evidence" value="ECO:0007669"/>
    <property type="project" value="InterPro"/>
</dbReference>
<dbReference type="EMBL" id="LXJZ01000231">
    <property type="protein sequence ID" value="OAJ52492.1"/>
    <property type="molecule type" value="Genomic_DNA"/>
</dbReference>
<evidence type="ECO:0000256" key="1">
    <source>
        <dbReference type="ARBA" id="ARBA00001965"/>
    </source>
</evidence>
<sequence>MRDLNEGNITQAVLSSLANMPEGRLRTIIVKLIQHLHAFAQETGLTEEEWKYGIDFLTETGHKCTETRQEFILLSDTLGLSQLVVAQSHRRPDSATEQTVFGPFHVPGAPEVPPHGADITNGAAGEPCFVFARVSTTGGEPIADALVDVWQADSDGYYDVQFAGWDLENASLRARLRTDDKGTLSVRTVYPRSYPIPTDGTVGLMLEAMHRHPMRPAHIHFMVQKPGFDTLVTHVFSDTDEYLDSDVVFGVRSSCIAQFLRHKAGIAPDGTTVNTAFYTMHCNLVLDTTPTA</sequence>
<dbReference type="Proteomes" id="UP000078116">
    <property type="component" value="Unassembled WGS sequence"/>
</dbReference>
<dbReference type="RefSeq" id="WP_064271942.1">
    <property type="nucleotide sequence ID" value="NZ_LXJZ01000231.1"/>
</dbReference>
<feature type="domain" description="Intradiol ring-cleavage dioxygenases" evidence="7">
    <location>
        <begin position="121"/>
        <end position="265"/>
    </location>
</feature>
<evidence type="ECO:0000256" key="5">
    <source>
        <dbReference type="ARBA" id="ARBA00023002"/>
    </source>
</evidence>
<evidence type="ECO:0000313" key="10">
    <source>
        <dbReference type="EMBL" id="OAJ52632.1"/>
    </source>
</evidence>
<feature type="domain" description="Catechol dioxygenase N-terminal" evidence="8">
    <location>
        <begin position="24"/>
        <end position="95"/>
    </location>
</feature>
<evidence type="ECO:0000313" key="11">
    <source>
        <dbReference type="Proteomes" id="UP000077961"/>
    </source>
</evidence>
<dbReference type="InterPro" id="IPR039390">
    <property type="entry name" value="1_2-HQD/HQD"/>
</dbReference>
<dbReference type="EMBL" id="LXKA01000371">
    <property type="protein sequence ID" value="OAJ52632.1"/>
    <property type="molecule type" value="Genomic_DNA"/>
</dbReference>
<dbReference type="InterPro" id="IPR050770">
    <property type="entry name" value="Intradiol_RC_Dioxygenase"/>
</dbReference>
<dbReference type="InterPro" id="IPR007535">
    <property type="entry name" value="Catechol_dOase_N"/>
</dbReference>
<keyword evidence="6" id="KW-0408">Iron</keyword>
<gene>
    <name evidence="9" type="ORF">A6V36_13870</name>
    <name evidence="10" type="ORF">A6V37_09330</name>
</gene>
<reference evidence="11 12" key="1">
    <citation type="submission" date="2016-04" db="EMBL/GenBank/DDBJ databases">
        <title>Reclassification of Paraburkholderia panaciterrae (Farh et al. 2015) Dobritsa &amp; Samadpour 2016 as a later homotypic synonym of Paraburkholderia ginsengiterrae (Farh et al. 2015) Dobritsa &amp; Samadpour 2016.</title>
        <authorList>
            <person name="Dobritsa A.P."/>
            <person name="Kutumbaka K."/>
            <person name="Samadpour M."/>
        </authorList>
    </citation>
    <scope>NUCLEOTIDE SEQUENCE [LARGE SCALE GENOMIC DNA]</scope>
    <source>
        <strain evidence="10 12">DCY85</strain>
        <strain evidence="9 11">DCY85-1</strain>
    </source>
</reference>
<dbReference type="GO" id="GO:0009712">
    <property type="term" value="P:catechol-containing compound metabolic process"/>
    <property type="evidence" value="ECO:0007669"/>
    <property type="project" value="InterPro"/>
</dbReference>
<protein>
    <submittedName>
        <fullName evidence="10">Hydroxyquinol 1,2-dioxygenase</fullName>
    </submittedName>
</protein>
<keyword evidence="4 10" id="KW-0223">Dioxygenase</keyword>
<evidence type="ECO:0000313" key="12">
    <source>
        <dbReference type="Proteomes" id="UP000078116"/>
    </source>
</evidence>
<comment type="similarity">
    <text evidence="2">Belongs to the intradiol ring-cleavage dioxygenase family.</text>
</comment>
<evidence type="ECO:0000256" key="6">
    <source>
        <dbReference type="ARBA" id="ARBA00023004"/>
    </source>
</evidence>
<evidence type="ECO:0000256" key="4">
    <source>
        <dbReference type="ARBA" id="ARBA00022964"/>
    </source>
</evidence>
<name>A0A1A9MWX1_9BURK</name>
<accession>A0A1A9MWX1</accession>